<dbReference type="CDD" id="cd24073">
    <property type="entry name" value="ASKHA_ATPase_ROK_CYANR"/>
    <property type="match status" value="1"/>
</dbReference>
<dbReference type="PANTHER" id="PTHR18964">
    <property type="entry name" value="ROK (REPRESSOR, ORF, KINASE) FAMILY"/>
    <property type="match status" value="1"/>
</dbReference>
<dbReference type="Gene3D" id="3.30.420.40">
    <property type="match status" value="2"/>
</dbReference>
<dbReference type="SUPFAM" id="SSF46785">
    <property type="entry name" value="Winged helix' DNA-binding domain"/>
    <property type="match status" value="1"/>
</dbReference>
<dbReference type="SUPFAM" id="SSF53067">
    <property type="entry name" value="Actin-like ATPase domain"/>
    <property type="match status" value="1"/>
</dbReference>
<accession>A0A345XTK7</accession>
<dbReference type="Gene3D" id="1.10.10.10">
    <property type="entry name" value="Winged helix-like DNA-binding domain superfamily/Winged helix DNA-binding domain"/>
    <property type="match status" value="1"/>
</dbReference>
<dbReference type="InterPro" id="IPR036388">
    <property type="entry name" value="WH-like_DNA-bd_sf"/>
</dbReference>
<dbReference type="PANTHER" id="PTHR18964:SF149">
    <property type="entry name" value="BIFUNCTIONAL UDP-N-ACETYLGLUCOSAMINE 2-EPIMERASE_N-ACETYLMANNOSAMINE KINASE"/>
    <property type="match status" value="1"/>
</dbReference>
<proteinExistence type="inferred from homology"/>
<dbReference type="InterPro" id="IPR049874">
    <property type="entry name" value="ROK_cs"/>
</dbReference>
<dbReference type="Proteomes" id="UP000254425">
    <property type="component" value="Chromosome"/>
</dbReference>
<evidence type="ECO:0000313" key="2">
    <source>
        <dbReference type="EMBL" id="AXK34973.1"/>
    </source>
</evidence>
<dbReference type="PROSITE" id="PS01125">
    <property type="entry name" value="ROK"/>
    <property type="match status" value="1"/>
</dbReference>
<organism evidence="2 3">
    <name type="scientific">Streptomyces armeniacus</name>
    <dbReference type="NCBI Taxonomy" id="83291"/>
    <lineage>
        <taxon>Bacteria</taxon>
        <taxon>Bacillati</taxon>
        <taxon>Actinomycetota</taxon>
        <taxon>Actinomycetes</taxon>
        <taxon>Kitasatosporales</taxon>
        <taxon>Streptomycetaceae</taxon>
        <taxon>Streptomyces</taxon>
    </lineage>
</organism>
<dbReference type="KEGG" id="sarm:DVA86_22335"/>
<dbReference type="Pfam" id="PF00480">
    <property type="entry name" value="ROK"/>
    <property type="match status" value="1"/>
</dbReference>
<sequence length="428" mass="44364">MMHGHTELVCTSGRDAAAATRTGGMRRMSLSGHPVQDLIGEQTRAEIFALVLTAGPISRTGLARRLGLAPSTVTRLLPPLLDGDYLRETETVPKGPGRPQRFLEVNAERHVVVGVKIGPRLVSAVLTDMAANVLARAEQALADSTPATALAAAAELTARLVAETAAERPHAADSVLGIGVGVSGHVDSAAGVCRYSAILDWQKVAVAEPLSRTTGLPVVVNNDVNTLVVAERWFGQGRDIDSFAVVTVGSGIGCGLLLDGTLYSGSSGMAGELGHLPLDPRGPMCSCGRRGCLEALASEGAVLRQIRDALPPTVAACPDIATAMAWARNGGGARQAVSRSAFAEAGTALGRGLAGLCNLLNLQKIIIAGEGAVAHDLFGPAMTTALREHAFSEAAHDCDVQLDPVRDDLWARGAACLVIRETVRAPLS</sequence>
<evidence type="ECO:0000256" key="1">
    <source>
        <dbReference type="ARBA" id="ARBA00006479"/>
    </source>
</evidence>
<protein>
    <submittedName>
        <fullName evidence="2">ROK family transcriptional regulator</fullName>
    </submittedName>
</protein>
<dbReference type="EMBL" id="CP031320">
    <property type="protein sequence ID" value="AXK34973.1"/>
    <property type="molecule type" value="Genomic_DNA"/>
</dbReference>
<name>A0A345XTK7_9ACTN</name>
<dbReference type="AlphaFoldDB" id="A0A345XTK7"/>
<dbReference type="InterPro" id="IPR036390">
    <property type="entry name" value="WH_DNA-bd_sf"/>
</dbReference>
<evidence type="ECO:0000313" key="3">
    <source>
        <dbReference type="Proteomes" id="UP000254425"/>
    </source>
</evidence>
<keyword evidence="3" id="KW-1185">Reference proteome</keyword>
<dbReference type="InterPro" id="IPR000600">
    <property type="entry name" value="ROK"/>
</dbReference>
<reference evidence="2 3" key="1">
    <citation type="submission" date="2018-07" db="EMBL/GenBank/DDBJ databases">
        <title>Draft genome of the type strain Streptomyces armeniacus ATCC 15676.</title>
        <authorList>
            <person name="Labana P."/>
            <person name="Gosse J.T."/>
            <person name="Boddy C.N."/>
        </authorList>
    </citation>
    <scope>NUCLEOTIDE SEQUENCE [LARGE SCALE GENOMIC DNA]</scope>
    <source>
        <strain evidence="2 3">ATCC 15676</strain>
    </source>
</reference>
<dbReference type="InterPro" id="IPR043129">
    <property type="entry name" value="ATPase_NBD"/>
</dbReference>
<gene>
    <name evidence="2" type="ORF">DVA86_22335</name>
</gene>
<comment type="similarity">
    <text evidence="1">Belongs to the ROK (NagC/XylR) family.</text>
</comment>